<accession>A0ABU4QK00</accession>
<comment type="caution">
    <text evidence="1">The sequence shown here is derived from an EMBL/GenBank/DDBJ whole genome shotgun (WGS) entry which is preliminary data.</text>
</comment>
<organism evidence="1 3">
    <name type="scientific">Shewanella indica</name>
    <dbReference type="NCBI Taxonomy" id="768528"/>
    <lineage>
        <taxon>Bacteria</taxon>
        <taxon>Pseudomonadati</taxon>
        <taxon>Pseudomonadota</taxon>
        <taxon>Gammaproteobacteria</taxon>
        <taxon>Alteromonadales</taxon>
        <taxon>Shewanellaceae</taxon>
        <taxon>Shewanella</taxon>
    </lineage>
</organism>
<evidence type="ECO:0000313" key="2">
    <source>
        <dbReference type="EMBL" id="MDX6018678.1"/>
    </source>
</evidence>
<evidence type="ECO:0000313" key="3">
    <source>
        <dbReference type="Proteomes" id="UP001272773"/>
    </source>
</evidence>
<reference evidence="1 3" key="1">
    <citation type="submission" date="2023-11" db="EMBL/GenBank/DDBJ databases">
        <title>MicrobeMod: A computational toolkit for identifying prokaryotic methylation and restriction-modification with nanopore sequencing.</title>
        <authorList>
            <person name="Crits-Christoph A."/>
            <person name="Kang S.C."/>
            <person name="Lee H."/>
            <person name="Ostrov N."/>
        </authorList>
    </citation>
    <scope>NUCLEOTIDE SEQUENCE [LARGE SCALE GENOMIC DNA]</scope>
    <source>
        <strain evidence="1 3">ATCC BAA-2732</strain>
    </source>
</reference>
<keyword evidence="3" id="KW-1185">Reference proteome</keyword>
<name>A0ABU4QK00_9GAMM</name>
<protein>
    <recommendedName>
        <fullName evidence="4">CBS domain-containing protein</fullName>
    </recommendedName>
</protein>
<dbReference type="EMBL" id="JAWXXR010000001">
    <property type="protein sequence ID" value="MDX6018595.1"/>
    <property type="molecule type" value="Genomic_DNA"/>
</dbReference>
<proteinExistence type="predicted"/>
<sequence length="267" mass="30059">MIGNKHGRRIAKWMKRLLPETAAERMQRESDEALARVQAAGYTVHFYMPAAGIENSTLANDLRRLGSGGHIITDRNGKLVGKVATHLSREQEAQARRTTFRLVTETEGKVGAGFRHFELRNLSNKLGISMLPRMSIEPLPENVECIRMPNPLVRPINIIINREKGNVFTKTVLGVLTSVTTLQTLDLVKRGMMKIKEPMLPRMSIEPLPENVECIRMPNPLVRPINIIINREKGNVFTKTVLGVLTSVTTLQTLDLVKRGMMKIKEH</sequence>
<dbReference type="GeneID" id="88625968"/>
<evidence type="ECO:0008006" key="4">
    <source>
        <dbReference type="Google" id="ProtNLM"/>
    </source>
</evidence>
<dbReference type="Proteomes" id="UP001272773">
    <property type="component" value="Unassembled WGS sequence"/>
</dbReference>
<gene>
    <name evidence="1" type="ORF">SIL79_20205</name>
    <name evidence="2" type="ORF">SIL79_20630</name>
</gene>
<dbReference type="RefSeq" id="WP_319619919.1">
    <property type="nucleotide sequence ID" value="NZ_JAWXXR010000001.1"/>
</dbReference>
<dbReference type="EMBL" id="JAWXXR010000002">
    <property type="protein sequence ID" value="MDX6018678.1"/>
    <property type="molecule type" value="Genomic_DNA"/>
</dbReference>
<evidence type="ECO:0000313" key="1">
    <source>
        <dbReference type="EMBL" id="MDX6018595.1"/>
    </source>
</evidence>